<dbReference type="Proteomes" id="UP000192678">
    <property type="component" value="Unassembled WGS sequence"/>
</dbReference>
<accession>A0A1W2EXA3</accession>
<feature type="transmembrane region" description="Helical" evidence="1">
    <location>
        <begin position="12"/>
        <end position="31"/>
    </location>
</feature>
<evidence type="ECO:0000259" key="2">
    <source>
        <dbReference type="Pfam" id="PF16409"/>
    </source>
</evidence>
<dbReference type="OrthoDB" id="761627at2"/>
<dbReference type="AlphaFoldDB" id="A0A1W2EXA3"/>
<evidence type="ECO:0000256" key="1">
    <source>
        <dbReference type="SAM" id="Phobius"/>
    </source>
</evidence>
<organism evidence="3 4">
    <name type="scientific">Pedobacter nyackensis</name>
    <dbReference type="NCBI Taxonomy" id="475255"/>
    <lineage>
        <taxon>Bacteria</taxon>
        <taxon>Pseudomonadati</taxon>
        <taxon>Bacteroidota</taxon>
        <taxon>Sphingobacteriia</taxon>
        <taxon>Sphingobacteriales</taxon>
        <taxon>Sphingobacteriaceae</taxon>
        <taxon>Pedobacter</taxon>
    </lineage>
</organism>
<dbReference type="NCBIfam" id="NF038128">
    <property type="entry name" value="choice_anch_J"/>
    <property type="match status" value="1"/>
</dbReference>
<proteinExistence type="predicted"/>
<reference evidence="3 4" key="1">
    <citation type="submission" date="2017-04" db="EMBL/GenBank/DDBJ databases">
        <authorList>
            <person name="Afonso C.L."/>
            <person name="Miller P.J."/>
            <person name="Scott M.A."/>
            <person name="Spackman E."/>
            <person name="Goraichik I."/>
            <person name="Dimitrov K.M."/>
            <person name="Suarez D.L."/>
            <person name="Swayne D.E."/>
        </authorList>
    </citation>
    <scope>NUCLEOTIDE SEQUENCE [LARGE SCALE GENOMIC DNA]</scope>
    <source>
        <strain evidence="3 4">DSM 19625</strain>
    </source>
</reference>
<evidence type="ECO:0000313" key="3">
    <source>
        <dbReference type="EMBL" id="SMD14311.1"/>
    </source>
</evidence>
<dbReference type="STRING" id="475255.SAMN04488101_11773"/>
<sequence>MNTFLLQIKRYFGFSIMTAFMTSVVIFSAAAQSAVAPDKMKLSFFSQVIFGAQKNNLAIVISSDFNGDYTMEGIRKANWTDITDQFELADTKEWKKSGDADISKFVAGGKSLYIGLRYIGKSSTVGPTQRMWGIKDMYVNDNPLPSADWKIVNDSNNFSGAAYTRPKAGGILFRSNQSVIRSESWGIVKVK</sequence>
<evidence type="ECO:0000313" key="4">
    <source>
        <dbReference type="Proteomes" id="UP000192678"/>
    </source>
</evidence>
<keyword evidence="1" id="KW-0472">Membrane</keyword>
<keyword evidence="1" id="KW-1133">Transmembrane helix</keyword>
<dbReference type="RefSeq" id="WP_084291691.1">
    <property type="nucleotide sequence ID" value="NZ_FWYB01000017.1"/>
</dbReference>
<dbReference type="Pfam" id="PF16409">
    <property type="entry name" value="DUF5017"/>
    <property type="match status" value="1"/>
</dbReference>
<keyword evidence="4" id="KW-1185">Reference proteome</keyword>
<keyword evidence="1" id="KW-0812">Transmembrane</keyword>
<feature type="domain" description="DUF5017" evidence="2">
    <location>
        <begin position="36"/>
        <end position="141"/>
    </location>
</feature>
<dbReference type="EMBL" id="FWYB01000017">
    <property type="protein sequence ID" value="SMD14311.1"/>
    <property type="molecule type" value="Genomic_DNA"/>
</dbReference>
<dbReference type="InterPro" id="IPR032185">
    <property type="entry name" value="DUF5017"/>
</dbReference>
<name>A0A1W2EXA3_9SPHI</name>
<protein>
    <recommendedName>
        <fullName evidence="2">DUF5017 domain-containing protein</fullName>
    </recommendedName>
</protein>
<gene>
    <name evidence="3" type="ORF">SAMN04488101_11773</name>
</gene>